<dbReference type="PANTHER" id="PTHR43394">
    <property type="entry name" value="ATP-DEPENDENT PERMEASE MDL1, MITOCHONDRIAL"/>
    <property type="match status" value="1"/>
</dbReference>
<dbReference type="GO" id="GO:0015421">
    <property type="term" value="F:ABC-type oligopeptide transporter activity"/>
    <property type="evidence" value="ECO:0007669"/>
    <property type="project" value="TreeGrafter"/>
</dbReference>
<feature type="domain" description="ABC transmembrane type-1" evidence="14">
    <location>
        <begin position="636"/>
        <end position="923"/>
    </location>
</feature>
<feature type="domain" description="ABC transporter" evidence="13">
    <location>
        <begin position="959"/>
        <end position="1197"/>
    </location>
</feature>
<dbReference type="GO" id="GO:0005524">
    <property type="term" value="F:ATP binding"/>
    <property type="evidence" value="ECO:0007669"/>
    <property type="project" value="UniProtKB-KW"/>
</dbReference>
<dbReference type="Gene3D" id="3.40.50.300">
    <property type="entry name" value="P-loop containing nucleotide triphosphate hydrolases"/>
    <property type="match status" value="2"/>
</dbReference>
<keyword evidence="5 12" id="KW-0812">Transmembrane</keyword>
<dbReference type="SMART" id="SM00382">
    <property type="entry name" value="AAA"/>
    <property type="match status" value="2"/>
</dbReference>
<dbReference type="GO" id="GO:0005743">
    <property type="term" value="C:mitochondrial inner membrane"/>
    <property type="evidence" value="ECO:0007669"/>
    <property type="project" value="TreeGrafter"/>
</dbReference>
<feature type="transmembrane region" description="Helical" evidence="12">
    <location>
        <begin position="781"/>
        <end position="801"/>
    </location>
</feature>
<dbReference type="EMBL" id="VXIS01000183">
    <property type="protein sequence ID" value="KAA8898500.1"/>
    <property type="molecule type" value="Genomic_DNA"/>
</dbReference>
<keyword evidence="7" id="KW-0547">Nucleotide-binding</keyword>
<evidence type="ECO:0000259" key="14">
    <source>
        <dbReference type="PROSITE" id="PS50929"/>
    </source>
</evidence>
<evidence type="ECO:0000256" key="10">
    <source>
        <dbReference type="ARBA" id="ARBA00023136"/>
    </source>
</evidence>
<dbReference type="FunFam" id="1.20.1560.10:FF:000057">
    <property type="entry name" value="ABC multidrug transporter SitT"/>
    <property type="match status" value="1"/>
</dbReference>
<evidence type="ECO:0000256" key="2">
    <source>
        <dbReference type="ARBA" id="ARBA00004308"/>
    </source>
</evidence>
<accession>A0A5J5EP31</accession>
<dbReference type="FunFam" id="3.40.50.300:FF:000913">
    <property type="entry name" value="ABC multidrug transporter SitT"/>
    <property type="match status" value="1"/>
</dbReference>
<dbReference type="Pfam" id="PF00664">
    <property type="entry name" value="ABC_membrane"/>
    <property type="match status" value="2"/>
</dbReference>
<evidence type="ECO:0000259" key="13">
    <source>
        <dbReference type="PROSITE" id="PS50893"/>
    </source>
</evidence>
<dbReference type="PROSITE" id="PS50929">
    <property type="entry name" value="ABC_TM1F"/>
    <property type="match status" value="2"/>
</dbReference>
<sequence length="1205" mass="131178">MTLVFGAMVNAFNKWGQFDANGNPLLTPQSFRHTINKNALWFVYLFIGKFVLVYLHTTCFTIAAVRMTRGLRLAYVQSILKQEIAYFDTCTPGAVATRISTNANLIQTGLGEKVGIASQGLAMLVAAFCVAFSQQWKLTLVTATTLPAVLILVGTTVVQSQKIEQQILQIYTKAGGLAEEALGSVRNVVAFGAHDKLAAKYGAYMDSARTLGIKLGPLLGVQYSSEFSIMYCAYALSFWYGIRLLVRGEIPDGGTVVTVFFSCIIATSSLTIIAPSIGDFTKASAAAKDVLEMIARRPEIDSSSTDGRKPDSVQGRIELRNVSFKYPARPTVQVLDNINIVFEEGKTTALVGASGSGKSTIIALAERWYDPESGDVLLDGNNVKDLNLKWLRQQIGLVQQEPVLFNDTVYANVAHGLQGTEMQTLPEEDKRRLVKEACIEANADAFIEALPEGYDTVVGERASLMSGGQKQRIAIARSIISGPRILLLDEATSALDPKAEGIVQAALDQAAKSRTTIIVAHRLSTVKRADKIVVLNKGRIVEEGTHESLLAVEGAYWRLVSAQKLSVAAEDVQEHSDDSSVSEVADELAGIDRVETKLSTISAKTLKHEDVSQKFGLLKCLAIVFYEHRHLWAWFLGGVTGCVMGGAVFPAQAILFSRIVTVFSLPMNKLTERGNFWALMFFFLALGTLVAYASVGFFWTTVAFMMGRVHRGAYFVAMITQDIAFFDIPENSSGSLTARLSSDPQALHDLIQGNLGLIIAVIVNLLSSCTLSLIVGWKLALVAIFGCLPPLFAAGFTRMRLELSAQERVSKFFLESTRFAAEAVSAIRTVQSLTLEDAVISHYADRLNGPVRSAYKRAVTLMILFGLSESLDFLGVCLAFWYGGRLLSFGEYTAQQFFVVFIAVVFGGQAAGFLFGFTTNLTKAHAATNNIIHLRNAKPTINGSTGSDLPPSEEGKPVIEFKDVRFVYPTRPSVSVLRRCNLQIMRGQRIGLVGASGCGKTTIIALLERFYDITGGELLINGVPLASLDVHKYRATLALVSQEPTLYQGSIRDNITLGTPAGEVSDAEVENAAKSANIHDFIMSLPQGYDTDVGTKGVALSGGQRQRLAIARALVRDPEVLLLDEATSALDTESERVVQEAIDTASRGRTTLAVAHRLSTIRHYDRIFVFDAGRVVEEGTHQELVDKKGRYWAMCQGQSLDREAV</sequence>
<dbReference type="GO" id="GO:0090374">
    <property type="term" value="P:oligopeptide export from mitochondrion"/>
    <property type="evidence" value="ECO:0007669"/>
    <property type="project" value="TreeGrafter"/>
</dbReference>
<dbReference type="InterPro" id="IPR039421">
    <property type="entry name" value="Type_1_exporter"/>
</dbReference>
<dbReference type="InterPro" id="IPR017871">
    <property type="entry name" value="ABC_transporter-like_CS"/>
</dbReference>
<proteinExistence type="inferred from homology"/>
<dbReference type="InterPro" id="IPR036640">
    <property type="entry name" value="ABC1_TM_sf"/>
</dbReference>
<feature type="transmembrane region" description="Helical" evidence="12">
    <location>
        <begin position="894"/>
        <end position="917"/>
    </location>
</feature>
<dbReference type="GO" id="GO:0012505">
    <property type="term" value="C:endomembrane system"/>
    <property type="evidence" value="ECO:0007669"/>
    <property type="project" value="UniProtKB-SubCell"/>
</dbReference>
<dbReference type="GO" id="GO:0016887">
    <property type="term" value="F:ATP hydrolysis activity"/>
    <property type="evidence" value="ECO:0007669"/>
    <property type="project" value="InterPro"/>
</dbReference>
<dbReference type="PROSITE" id="PS00211">
    <property type="entry name" value="ABC_TRANSPORTER_1"/>
    <property type="match status" value="2"/>
</dbReference>
<comment type="similarity">
    <text evidence="3">Belongs to the ABC transporter superfamily. ABCB family. Multidrug resistance exporter (TC 3.A.1.201) subfamily.</text>
</comment>
<feature type="transmembrane region" description="Helical" evidence="12">
    <location>
        <begin position="755"/>
        <end position="775"/>
    </location>
</feature>
<dbReference type="InParanoid" id="A0A5J5EP31"/>
<dbReference type="CDD" id="cd18578">
    <property type="entry name" value="ABC_6TM_Pgp_ABCB1_D2_like"/>
    <property type="match status" value="1"/>
</dbReference>
<evidence type="ECO:0000256" key="12">
    <source>
        <dbReference type="SAM" id="Phobius"/>
    </source>
</evidence>
<dbReference type="InterPro" id="IPR011527">
    <property type="entry name" value="ABC1_TM_dom"/>
</dbReference>
<evidence type="ECO:0000313" key="15">
    <source>
        <dbReference type="EMBL" id="KAA8898500.1"/>
    </source>
</evidence>
<dbReference type="Gene3D" id="1.20.1560.10">
    <property type="entry name" value="ABC transporter type 1, transmembrane domain"/>
    <property type="match status" value="1"/>
</dbReference>
<name>A0A5J5EP31_9PEZI</name>
<dbReference type="OrthoDB" id="6500128at2759"/>
<feature type="transmembrane region" description="Helical" evidence="12">
    <location>
        <begin position="254"/>
        <end position="274"/>
    </location>
</feature>
<feature type="domain" description="ABC transporter" evidence="13">
    <location>
        <begin position="317"/>
        <end position="562"/>
    </location>
</feature>
<keyword evidence="9 12" id="KW-1133">Transmembrane helix</keyword>
<dbReference type="SUPFAM" id="SSF90123">
    <property type="entry name" value="ABC transporter transmembrane region"/>
    <property type="match status" value="2"/>
</dbReference>
<feature type="transmembrane region" description="Helical" evidence="12">
    <location>
        <begin position="631"/>
        <end position="656"/>
    </location>
</feature>
<evidence type="ECO:0000313" key="16">
    <source>
        <dbReference type="Proteomes" id="UP000326924"/>
    </source>
</evidence>
<evidence type="ECO:0000256" key="1">
    <source>
        <dbReference type="ARBA" id="ARBA00004141"/>
    </source>
</evidence>
<dbReference type="InterPro" id="IPR003593">
    <property type="entry name" value="AAA+_ATPase"/>
</dbReference>
<feature type="transmembrane region" description="Helical" evidence="12">
    <location>
        <begin position="223"/>
        <end position="242"/>
    </location>
</feature>
<dbReference type="CDD" id="cd18577">
    <property type="entry name" value="ABC_6TM_Pgp_ABCB1_D1_like"/>
    <property type="match status" value="1"/>
</dbReference>
<keyword evidence="16" id="KW-1185">Reference proteome</keyword>
<keyword evidence="11" id="KW-0325">Glycoprotein</keyword>
<feature type="transmembrane region" description="Helical" evidence="12">
    <location>
        <begin position="858"/>
        <end position="882"/>
    </location>
</feature>
<reference evidence="15 16" key="1">
    <citation type="submission" date="2019-09" db="EMBL/GenBank/DDBJ databases">
        <title>Draft genome of the ectomycorrhizal ascomycete Sphaerosporella brunnea.</title>
        <authorList>
            <consortium name="DOE Joint Genome Institute"/>
            <person name="Benucci G.M."/>
            <person name="Marozzi G."/>
            <person name="Antonielli L."/>
            <person name="Sanchez S."/>
            <person name="Marco P."/>
            <person name="Wang X."/>
            <person name="Falini L.B."/>
            <person name="Barry K."/>
            <person name="Haridas S."/>
            <person name="Lipzen A."/>
            <person name="Labutti K."/>
            <person name="Grigoriev I.V."/>
            <person name="Murat C."/>
            <person name="Martin F."/>
            <person name="Albertini E."/>
            <person name="Donnini D."/>
            <person name="Bonito G."/>
        </authorList>
    </citation>
    <scope>NUCLEOTIDE SEQUENCE [LARGE SCALE GENOMIC DNA]</scope>
    <source>
        <strain evidence="15 16">Sb_GMNB300</strain>
    </source>
</reference>
<protein>
    <submittedName>
        <fullName evidence="15">P-loop containing nucleoside triphosphate hydrolase protein</fullName>
    </submittedName>
</protein>
<dbReference type="PANTHER" id="PTHR43394:SF16">
    <property type="entry name" value="ABC TRANSPORTER B FAMILY MEMBER 4-LIKE ISOFORM X1"/>
    <property type="match status" value="1"/>
</dbReference>
<feature type="transmembrane region" description="Helical" evidence="12">
    <location>
        <begin position="676"/>
        <end position="699"/>
    </location>
</feature>
<evidence type="ECO:0000256" key="9">
    <source>
        <dbReference type="ARBA" id="ARBA00022989"/>
    </source>
</evidence>
<comment type="caution">
    <text evidence="15">The sequence shown here is derived from an EMBL/GenBank/DDBJ whole genome shotgun (WGS) entry which is preliminary data.</text>
</comment>
<dbReference type="PROSITE" id="PS50893">
    <property type="entry name" value="ABC_TRANSPORTER_2"/>
    <property type="match status" value="2"/>
</dbReference>
<dbReference type="SUPFAM" id="SSF52540">
    <property type="entry name" value="P-loop containing nucleoside triphosphate hydrolases"/>
    <property type="match status" value="2"/>
</dbReference>
<keyword evidence="4" id="KW-0813">Transport</keyword>
<feature type="transmembrane region" description="Helical" evidence="12">
    <location>
        <begin position="41"/>
        <end position="65"/>
    </location>
</feature>
<keyword evidence="10 12" id="KW-0472">Membrane</keyword>
<comment type="subcellular location">
    <subcellularLocation>
        <location evidence="2">Endomembrane system</location>
    </subcellularLocation>
    <subcellularLocation>
        <location evidence="1">Membrane</location>
        <topology evidence="1">Multi-pass membrane protein</topology>
    </subcellularLocation>
</comment>
<dbReference type="InterPro" id="IPR003439">
    <property type="entry name" value="ABC_transporter-like_ATP-bd"/>
</dbReference>
<keyword evidence="15" id="KW-0378">Hydrolase</keyword>
<dbReference type="CDD" id="cd03249">
    <property type="entry name" value="ABC_MTABC3_MDL1_MDL2"/>
    <property type="match status" value="2"/>
</dbReference>
<dbReference type="AlphaFoldDB" id="A0A5J5EP31"/>
<keyword evidence="8" id="KW-0067">ATP-binding</keyword>
<keyword evidence="6" id="KW-0677">Repeat</keyword>
<dbReference type="FunFam" id="3.40.50.300:FF:001530">
    <property type="entry name" value="ABC multidrug transporter (Eurofung)"/>
    <property type="match status" value="1"/>
</dbReference>
<gene>
    <name evidence="15" type="ORF">FN846DRAFT_207574</name>
</gene>
<evidence type="ECO:0000256" key="8">
    <source>
        <dbReference type="ARBA" id="ARBA00022840"/>
    </source>
</evidence>
<feature type="domain" description="ABC transmembrane type-1" evidence="14">
    <location>
        <begin position="1"/>
        <end position="282"/>
    </location>
</feature>
<evidence type="ECO:0000256" key="5">
    <source>
        <dbReference type="ARBA" id="ARBA00022692"/>
    </source>
</evidence>
<dbReference type="Pfam" id="PF00005">
    <property type="entry name" value="ABC_tran"/>
    <property type="match status" value="2"/>
</dbReference>
<dbReference type="Proteomes" id="UP000326924">
    <property type="component" value="Unassembled WGS sequence"/>
</dbReference>
<dbReference type="InterPro" id="IPR027417">
    <property type="entry name" value="P-loop_NTPase"/>
</dbReference>
<evidence type="ECO:0000256" key="4">
    <source>
        <dbReference type="ARBA" id="ARBA00022448"/>
    </source>
</evidence>
<evidence type="ECO:0000256" key="6">
    <source>
        <dbReference type="ARBA" id="ARBA00022737"/>
    </source>
</evidence>
<organism evidence="15 16">
    <name type="scientific">Sphaerosporella brunnea</name>
    <dbReference type="NCBI Taxonomy" id="1250544"/>
    <lineage>
        <taxon>Eukaryota</taxon>
        <taxon>Fungi</taxon>
        <taxon>Dikarya</taxon>
        <taxon>Ascomycota</taxon>
        <taxon>Pezizomycotina</taxon>
        <taxon>Pezizomycetes</taxon>
        <taxon>Pezizales</taxon>
        <taxon>Pyronemataceae</taxon>
        <taxon>Sphaerosporella</taxon>
    </lineage>
</organism>
<evidence type="ECO:0000256" key="3">
    <source>
        <dbReference type="ARBA" id="ARBA00007577"/>
    </source>
</evidence>
<evidence type="ECO:0000256" key="7">
    <source>
        <dbReference type="ARBA" id="ARBA00022741"/>
    </source>
</evidence>
<evidence type="ECO:0000256" key="11">
    <source>
        <dbReference type="ARBA" id="ARBA00023180"/>
    </source>
</evidence>